<comment type="similarity">
    <text evidence="2">Belongs to the class-A beta-lactamase family.</text>
</comment>
<protein>
    <recommendedName>
        <fullName evidence="3">beta-lactamase</fullName>
        <ecNumber evidence="3">3.5.2.6</ecNumber>
    </recommendedName>
</protein>
<dbReference type="PANTHER" id="PTHR35333:SF3">
    <property type="entry name" value="BETA-LACTAMASE-TYPE TRANSPEPTIDASE FOLD CONTAINING PROTEIN"/>
    <property type="match status" value="1"/>
</dbReference>
<dbReference type="OrthoDB" id="9784149at2"/>
<dbReference type="InterPro" id="IPR000871">
    <property type="entry name" value="Beta-lactam_class-A"/>
</dbReference>
<dbReference type="Gene3D" id="3.40.710.10">
    <property type="entry name" value="DD-peptidase/beta-lactamase superfamily"/>
    <property type="match status" value="1"/>
</dbReference>
<dbReference type="EC" id="3.5.2.6" evidence="3"/>
<dbReference type="AlphaFoldDB" id="A0A328ATW1"/>
<dbReference type="PROSITE" id="PS51257">
    <property type="entry name" value="PROKAR_LIPOPROTEIN"/>
    <property type="match status" value="1"/>
</dbReference>
<comment type="caution">
    <text evidence="5">The sequence shown here is derived from an EMBL/GenBank/DDBJ whole genome shotgun (WGS) entry which is preliminary data.</text>
</comment>
<evidence type="ECO:0000256" key="1">
    <source>
        <dbReference type="ARBA" id="ARBA00001526"/>
    </source>
</evidence>
<evidence type="ECO:0000256" key="2">
    <source>
        <dbReference type="ARBA" id="ARBA00009009"/>
    </source>
</evidence>
<dbReference type="PANTHER" id="PTHR35333">
    <property type="entry name" value="BETA-LACTAMASE"/>
    <property type="match status" value="1"/>
</dbReference>
<reference evidence="6" key="1">
    <citation type="submission" date="2018-05" db="EMBL/GenBank/DDBJ databases">
        <authorList>
            <person name="Li X."/>
        </authorList>
    </citation>
    <scope>NUCLEOTIDE SEQUENCE [LARGE SCALE GENOMIC DNA]</scope>
    <source>
        <strain evidence="6">YIM 73061</strain>
    </source>
</reference>
<keyword evidence="6" id="KW-1185">Reference proteome</keyword>
<dbReference type="Pfam" id="PF13354">
    <property type="entry name" value="Beta-lactamase2"/>
    <property type="match status" value="1"/>
</dbReference>
<keyword evidence="5" id="KW-0378">Hydrolase</keyword>
<dbReference type="Proteomes" id="UP000249725">
    <property type="component" value="Unassembled WGS sequence"/>
</dbReference>
<organism evidence="5 6">
    <name type="scientific">Phenylobacterium deserti</name>
    <dbReference type="NCBI Taxonomy" id="1914756"/>
    <lineage>
        <taxon>Bacteria</taxon>
        <taxon>Pseudomonadati</taxon>
        <taxon>Pseudomonadota</taxon>
        <taxon>Alphaproteobacteria</taxon>
        <taxon>Caulobacterales</taxon>
        <taxon>Caulobacteraceae</taxon>
        <taxon>Phenylobacterium</taxon>
    </lineage>
</organism>
<evidence type="ECO:0000259" key="4">
    <source>
        <dbReference type="Pfam" id="PF13354"/>
    </source>
</evidence>
<sequence length="373" mass="40138">MRRRIRSSVRRPRTALLAGLALTIAAAGCGWVTITGLEKGGAVQLTSAPAQAKPPPAPPAPAELQARLTELAEDYREDVGIAVTDVTERWTASVDGGSLYPQQSVVKIWVALAMMEAIDQGRFRLDQPVLVRPEDRSVFYEPLGRKIGRTGFLTTYYDLLSRSLTESDNTANDKIMSEVGGAAIVTDVVARKGLTGIGIGGDEKMLQSLTAGVEWRPELVGWRFKEARAKLPDEVRDRALDAYLANPPDGATPIGLTHGLAALQRGELLSKPSTDTLIGLMAEAKTGNLRLKAGLPPGWSIAHKTGTGPDWRGASVGINDVGLITAPDGRVYAVAVMLRETKRPFRDRQRLMQQVARAVADHWQQRGGGAAPV</sequence>
<dbReference type="GO" id="GO:0046677">
    <property type="term" value="P:response to antibiotic"/>
    <property type="evidence" value="ECO:0007669"/>
    <property type="project" value="InterPro"/>
</dbReference>
<evidence type="ECO:0000256" key="3">
    <source>
        <dbReference type="ARBA" id="ARBA00012865"/>
    </source>
</evidence>
<dbReference type="InterPro" id="IPR012338">
    <property type="entry name" value="Beta-lactam/transpept-like"/>
</dbReference>
<dbReference type="SUPFAM" id="SSF56601">
    <property type="entry name" value="beta-lactamase/transpeptidase-like"/>
    <property type="match status" value="1"/>
</dbReference>
<dbReference type="InterPro" id="IPR045155">
    <property type="entry name" value="Beta-lactam_cat"/>
</dbReference>
<evidence type="ECO:0000313" key="6">
    <source>
        <dbReference type="Proteomes" id="UP000249725"/>
    </source>
</evidence>
<evidence type="ECO:0000313" key="5">
    <source>
        <dbReference type="EMBL" id="RAK57661.1"/>
    </source>
</evidence>
<dbReference type="GO" id="GO:0030655">
    <property type="term" value="P:beta-lactam antibiotic catabolic process"/>
    <property type="evidence" value="ECO:0007669"/>
    <property type="project" value="InterPro"/>
</dbReference>
<name>A0A328ATW1_9CAUL</name>
<accession>A0A328ATW1</accession>
<gene>
    <name evidence="5" type="ORF">DJ018_06965</name>
</gene>
<proteinExistence type="inferred from homology"/>
<dbReference type="GO" id="GO:0008800">
    <property type="term" value="F:beta-lactamase activity"/>
    <property type="evidence" value="ECO:0007669"/>
    <property type="project" value="UniProtKB-EC"/>
</dbReference>
<comment type="catalytic activity">
    <reaction evidence="1">
        <text>a beta-lactam + H2O = a substituted beta-amino acid</text>
        <dbReference type="Rhea" id="RHEA:20401"/>
        <dbReference type="ChEBI" id="CHEBI:15377"/>
        <dbReference type="ChEBI" id="CHEBI:35627"/>
        <dbReference type="ChEBI" id="CHEBI:140347"/>
        <dbReference type="EC" id="3.5.2.6"/>
    </reaction>
</comment>
<dbReference type="EMBL" id="QFYR01000001">
    <property type="protein sequence ID" value="RAK57661.1"/>
    <property type="molecule type" value="Genomic_DNA"/>
</dbReference>
<feature type="domain" description="Beta-lactamase class A catalytic" evidence="4">
    <location>
        <begin position="80"/>
        <end position="337"/>
    </location>
</feature>